<comment type="caution">
    <text evidence="2">The sequence shown here is derived from an EMBL/GenBank/DDBJ whole genome shotgun (WGS) entry which is preliminary data.</text>
</comment>
<dbReference type="GO" id="GO:0006081">
    <property type="term" value="P:aldehyde metabolic process"/>
    <property type="evidence" value="ECO:0007669"/>
    <property type="project" value="InterPro"/>
</dbReference>
<dbReference type="PANTHER" id="PTHR43570:SF16">
    <property type="entry name" value="ALDEHYDE DEHYDROGENASE TYPE III, ISOFORM Q"/>
    <property type="match status" value="1"/>
</dbReference>
<dbReference type="Gene3D" id="3.40.605.10">
    <property type="entry name" value="Aldehyde Dehydrogenase, Chain A, domain 1"/>
    <property type="match status" value="1"/>
</dbReference>
<gene>
    <name evidence="2" type="ORF">QJU78_00060</name>
</gene>
<evidence type="ECO:0000256" key="1">
    <source>
        <dbReference type="ARBA" id="ARBA00023002"/>
    </source>
</evidence>
<dbReference type="SUPFAM" id="SSF53720">
    <property type="entry name" value="ALDH-like"/>
    <property type="match status" value="1"/>
</dbReference>
<reference evidence="2" key="1">
    <citation type="journal article" date="2023" name="Front. Microbiol.">
        <title>Phylogeography and host specificity of Pasteurellaceae pathogenic to sea-farmed fish in the north-east Atlantic.</title>
        <authorList>
            <person name="Gulla S."/>
            <person name="Colquhoun D.J."/>
            <person name="Olsen A.B."/>
            <person name="Spilsberg B."/>
            <person name="Lagesen K."/>
            <person name="Aakesson C.P."/>
            <person name="Strom S."/>
            <person name="Manji F."/>
            <person name="Birkbeck T.H."/>
            <person name="Nilsen H.K."/>
        </authorList>
    </citation>
    <scope>NUCLEOTIDE SEQUENCE</scope>
    <source>
        <strain evidence="2">VIB1234</strain>
    </source>
</reference>
<evidence type="ECO:0000313" key="3">
    <source>
        <dbReference type="Proteomes" id="UP001230466"/>
    </source>
</evidence>
<sequence length="79" mass="9414">MNIATIIEQQKIFFHSNQTKEISFRISQLKKLKQILKQNEAQIYQALEKDLGKPKFESYLTELSILKIINEKHLERIIK</sequence>
<dbReference type="InterPro" id="IPR016162">
    <property type="entry name" value="Ald_DH_N"/>
</dbReference>
<dbReference type="AlphaFoldDB" id="A0AAW8CEB2"/>
<organism evidence="2 3">
    <name type="scientific">Pasteurella atlantica</name>
    <dbReference type="NCBI Taxonomy" id="2827233"/>
    <lineage>
        <taxon>Bacteria</taxon>
        <taxon>Pseudomonadati</taxon>
        <taxon>Pseudomonadota</taxon>
        <taxon>Gammaproteobacteria</taxon>
        <taxon>Pasteurellales</taxon>
        <taxon>Pasteurellaceae</taxon>
        <taxon>Pasteurella</taxon>
    </lineage>
</organism>
<keyword evidence="1" id="KW-0560">Oxidoreductase</keyword>
<dbReference type="InterPro" id="IPR016161">
    <property type="entry name" value="Ald_DH/histidinol_DH"/>
</dbReference>
<dbReference type="EMBL" id="JASAYJ010000001">
    <property type="protein sequence ID" value="MDP8186177.1"/>
    <property type="molecule type" value="Genomic_DNA"/>
</dbReference>
<dbReference type="GO" id="GO:0005737">
    <property type="term" value="C:cytoplasm"/>
    <property type="evidence" value="ECO:0007669"/>
    <property type="project" value="TreeGrafter"/>
</dbReference>
<protein>
    <submittedName>
        <fullName evidence="2">Uncharacterized protein</fullName>
    </submittedName>
</protein>
<name>A0AAW8CEB2_9PAST</name>
<evidence type="ECO:0000313" key="2">
    <source>
        <dbReference type="EMBL" id="MDP8186177.1"/>
    </source>
</evidence>
<dbReference type="Proteomes" id="UP001230466">
    <property type="component" value="Unassembled WGS sequence"/>
</dbReference>
<dbReference type="InterPro" id="IPR012394">
    <property type="entry name" value="Aldehyde_DH_NAD(P)"/>
</dbReference>
<dbReference type="RefSeq" id="WP_211598993.1">
    <property type="nucleotide sequence ID" value="NZ_JAGRQI010000020.1"/>
</dbReference>
<proteinExistence type="predicted"/>
<dbReference type="PANTHER" id="PTHR43570">
    <property type="entry name" value="ALDEHYDE DEHYDROGENASE"/>
    <property type="match status" value="1"/>
</dbReference>
<dbReference type="GO" id="GO:0004029">
    <property type="term" value="F:aldehyde dehydrogenase (NAD+) activity"/>
    <property type="evidence" value="ECO:0007669"/>
    <property type="project" value="TreeGrafter"/>
</dbReference>
<accession>A0AAW8CEB2</accession>